<reference evidence="2 3" key="1">
    <citation type="submission" date="2016-06" db="EMBL/GenBank/DDBJ databases">
        <authorList>
            <person name="Kjaerup R.B."/>
            <person name="Dalgaard T.S."/>
            <person name="Juul-Madsen H.R."/>
        </authorList>
    </citation>
    <scope>NUCLEOTIDE SEQUENCE [LARGE SCALE GENOMIC DNA]</scope>
    <source>
        <strain evidence="2 3">DSM 45577</strain>
    </source>
</reference>
<evidence type="ECO:0000256" key="1">
    <source>
        <dbReference type="SAM" id="MobiDB-lite"/>
    </source>
</evidence>
<feature type="region of interest" description="Disordered" evidence="1">
    <location>
        <begin position="1"/>
        <end position="61"/>
    </location>
</feature>
<gene>
    <name evidence="2" type="ORF">GA0070617_2534</name>
</gene>
<evidence type="ECO:0000313" key="3">
    <source>
        <dbReference type="Proteomes" id="UP000198937"/>
    </source>
</evidence>
<dbReference type="Gene3D" id="1.25.10.10">
    <property type="entry name" value="Leucine-rich Repeat Variant"/>
    <property type="match status" value="1"/>
</dbReference>
<dbReference type="OrthoDB" id="3319826at2"/>
<dbReference type="EMBL" id="FMIA01000002">
    <property type="protein sequence ID" value="SCL54006.1"/>
    <property type="molecule type" value="Genomic_DNA"/>
</dbReference>
<dbReference type="AlphaFoldDB" id="A0A1C6UIW3"/>
<dbReference type="InterPro" id="IPR011989">
    <property type="entry name" value="ARM-like"/>
</dbReference>
<dbReference type="SUPFAM" id="SSF48371">
    <property type="entry name" value="ARM repeat"/>
    <property type="match status" value="1"/>
</dbReference>
<dbReference type="RefSeq" id="WP_091436672.1">
    <property type="nucleotide sequence ID" value="NZ_BMMJ01000004.1"/>
</dbReference>
<protein>
    <recommendedName>
        <fullName evidence="4">HEAT repeat-containing protein</fullName>
    </recommendedName>
</protein>
<evidence type="ECO:0000313" key="2">
    <source>
        <dbReference type="EMBL" id="SCL54006.1"/>
    </source>
</evidence>
<name>A0A1C6UIW3_9ACTN</name>
<accession>A0A1C6UIW3</accession>
<proteinExistence type="predicted"/>
<dbReference type="InterPro" id="IPR016024">
    <property type="entry name" value="ARM-type_fold"/>
</dbReference>
<sequence>MNVGDEYGVPSGPDLAPRAEPAVDSGIETEREVGPADLPPVRQTAGSSDEEPPADQPEEQLDPTDVLTRLSSLLGASAIEVGDVRVRGQNATGPGATAIGTVNITTAVSSDGGRTWSETLSAEWVGALAAGYAPAPSDEQLDHQLKQRRLVCLSGTAGSGRYTAACLASARHHGLDRVGVLGAEHLADLLRSEAPVRGGYGYVLLLDETAVRNLDGMTLIGLAARVESGGATLILVSEFDRNHHELAGRLVEHRAPAAADVFQAQLRHRLRDRCVGRCPDGCRGACVNAYLEQRLLRHPLLAAHLAGGCRTSEAVRLAELLAPHVNVDTDLTEWLGRWLPRQLRDRAARILALEDRSTEVATVADPDQRRAFRLTCAVLAGQPVAELHAAARRLTGAHGTGLPDARQPTALGQPDAGAPHVGSLGPGIEALLGPSLGQVVQLVDDDRPGGRRIEFTTGNEQLRASLLEVAWSDWWLPEQLLGWLAELVRSDSGGVRQAAAGAIGWSARHGLRTALETVDQLARERRAGVRQAAAIALVAMAMQPQLRLQIRTELDRWAAGGPAHLRDTVARAYALGLARIWPDAALVQLRLVAQARMQRWHNSVVRGLVEVYVAGHAASVLPALAQWATSDHPEVRLHAGRALRVLADRAADAPREHWPELLELARNGRIRMDDLATCWVAALSIPQTAYRAWRTLGFWLSRAEGRAELSHFLLELLRQVVSGERPLRRRLAHQLDHVWAAQLPHDAFLAEIRRLTYEGQ</sequence>
<feature type="region of interest" description="Disordered" evidence="1">
    <location>
        <begin position="398"/>
        <end position="417"/>
    </location>
</feature>
<dbReference type="STRING" id="683228.GA0070617_2534"/>
<dbReference type="Proteomes" id="UP000198937">
    <property type="component" value="Unassembled WGS sequence"/>
</dbReference>
<keyword evidence="3" id="KW-1185">Reference proteome</keyword>
<feature type="compositionally biased region" description="Acidic residues" evidence="1">
    <location>
        <begin position="48"/>
        <end position="61"/>
    </location>
</feature>
<organism evidence="2 3">
    <name type="scientific">Micromonospora yangpuensis</name>
    <dbReference type="NCBI Taxonomy" id="683228"/>
    <lineage>
        <taxon>Bacteria</taxon>
        <taxon>Bacillati</taxon>
        <taxon>Actinomycetota</taxon>
        <taxon>Actinomycetes</taxon>
        <taxon>Micromonosporales</taxon>
        <taxon>Micromonosporaceae</taxon>
        <taxon>Micromonospora</taxon>
    </lineage>
</organism>
<evidence type="ECO:0008006" key="4">
    <source>
        <dbReference type="Google" id="ProtNLM"/>
    </source>
</evidence>